<proteinExistence type="predicted"/>
<dbReference type="Proteomes" id="UP000435837">
    <property type="component" value="Unassembled WGS sequence"/>
</dbReference>
<organism evidence="2 3">
    <name type="scientific">Streptomyces caniferus</name>
    <dbReference type="NCBI Taxonomy" id="285557"/>
    <lineage>
        <taxon>Bacteria</taxon>
        <taxon>Bacillati</taxon>
        <taxon>Actinomycetota</taxon>
        <taxon>Actinomycetes</taxon>
        <taxon>Kitasatosporales</taxon>
        <taxon>Streptomycetaceae</taxon>
        <taxon>Streptomyces</taxon>
    </lineage>
</organism>
<evidence type="ECO:0000313" key="2">
    <source>
        <dbReference type="EMBL" id="GFE07414.1"/>
    </source>
</evidence>
<comment type="caution">
    <text evidence="2">The sequence shown here is derived from an EMBL/GenBank/DDBJ whole genome shotgun (WGS) entry which is preliminary data.</text>
</comment>
<reference evidence="2 3" key="1">
    <citation type="submission" date="2019-12" db="EMBL/GenBank/DDBJ databases">
        <title>Whole genome shotgun sequence of Streptomyces caniferus NBRC 15389.</title>
        <authorList>
            <person name="Ichikawa N."/>
            <person name="Kimura A."/>
            <person name="Kitahashi Y."/>
            <person name="Komaki H."/>
            <person name="Tamura T."/>
        </authorList>
    </citation>
    <scope>NUCLEOTIDE SEQUENCE [LARGE SCALE GENOMIC DNA]</scope>
    <source>
        <strain evidence="2 3">NBRC 15389</strain>
    </source>
</reference>
<evidence type="ECO:0000256" key="1">
    <source>
        <dbReference type="SAM" id="MobiDB-lite"/>
    </source>
</evidence>
<protein>
    <submittedName>
        <fullName evidence="2">Uncharacterized protein</fullName>
    </submittedName>
</protein>
<accession>A0A640S9C8</accession>
<sequence length="80" mass="8499">MTPPHGCTGGPPRAFGHGTDDRSRRPHCLPARCHEPGGTPLLPLCGPADRPARQSGYAVHGDAPAAKRRTYAHQIATRLV</sequence>
<dbReference type="AlphaFoldDB" id="A0A640S9C8"/>
<feature type="region of interest" description="Disordered" evidence="1">
    <location>
        <begin position="1"/>
        <end position="25"/>
    </location>
</feature>
<evidence type="ECO:0000313" key="3">
    <source>
        <dbReference type="Proteomes" id="UP000435837"/>
    </source>
</evidence>
<gene>
    <name evidence="2" type="ORF">Scani_36820</name>
</gene>
<dbReference type="EMBL" id="BLIN01000005">
    <property type="protein sequence ID" value="GFE07414.1"/>
    <property type="molecule type" value="Genomic_DNA"/>
</dbReference>
<name>A0A640S9C8_9ACTN</name>